<evidence type="ECO:0008006" key="3">
    <source>
        <dbReference type="Google" id="ProtNLM"/>
    </source>
</evidence>
<dbReference type="Proteomes" id="UP000063991">
    <property type="component" value="Chromosome"/>
</dbReference>
<gene>
    <name evidence="1" type="ORF">AVL55_06490</name>
</gene>
<protein>
    <recommendedName>
        <fullName evidence="3">Transmembrane protein</fullName>
    </recommendedName>
</protein>
<dbReference type="Pfam" id="PF11227">
    <property type="entry name" value="DUF3025"/>
    <property type="match status" value="1"/>
</dbReference>
<dbReference type="OrthoDB" id="5292474at2"/>
<accession>A0A126PXX7</accession>
<dbReference type="RefSeq" id="WP_061094581.1">
    <property type="nucleotide sequence ID" value="NZ_CP014323.1"/>
</dbReference>
<proteinExistence type="predicted"/>
<dbReference type="InterPro" id="IPR021390">
    <property type="entry name" value="DUF3025"/>
</dbReference>
<sequence>MQSNSIPFCKDYLKKHASYPVTILLDELGLMSHSKFPSPDVLNELTSRYHKQWTGPVFKGQSQFSEDEQRYYETIISEDGVVPTREQSWHDLFNALIWLQFPKTKSLLNELHISDIEAYGVNPRTARRNRITHFDECGVVLAIEEPRPSGVESLEVFLQQLATHEWEQVFLANRGRWHAEVTPYVFGHANLEMMLNPFIGLTGKWLAVSVPQGFSELDKWQQRAVLDDAMSARISALDVFQITPLLKPLPLLGVPLWHSPQDAKFYQNKDYFRPLRQGAKPTKQLPLWV</sequence>
<name>A0A126PXX7_ALTMA</name>
<evidence type="ECO:0000313" key="1">
    <source>
        <dbReference type="EMBL" id="AMJ97841.1"/>
    </source>
</evidence>
<dbReference type="AlphaFoldDB" id="A0A126PXX7"/>
<reference evidence="1 2" key="1">
    <citation type="submission" date="2015-12" db="EMBL/GenBank/DDBJ databases">
        <authorList>
            <person name="Shamseldin A."/>
            <person name="Moawad H."/>
            <person name="Abd El-Rahim W.M."/>
            <person name="Sadowsky M.J."/>
        </authorList>
    </citation>
    <scope>NUCLEOTIDE SEQUENCE [LARGE SCALE GENOMIC DNA]</scope>
    <source>
        <strain evidence="1 2">D7</strain>
    </source>
</reference>
<dbReference type="EMBL" id="CP014323">
    <property type="protein sequence ID" value="AMJ97841.1"/>
    <property type="molecule type" value="Genomic_DNA"/>
</dbReference>
<evidence type="ECO:0000313" key="2">
    <source>
        <dbReference type="Proteomes" id="UP000063991"/>
    </source>
</evidence>
<organism evidence="1 2">
    <name type="scientific">Alteromonas macleodii</name>
    <name type="common">Pseudoalteromonas macleodii</name>
    <dbReference type="NCBI Taxonomy" id="28108"/>
    <lineage>
        <taxon>Bacteria</taxon>
        <taxon>Pseudomonadati</taxon>
        <taxon>Pseudomonadota</taxon>
        <taxon>Gammaproteobacteria</taxon>
        <taxon>Alteromonadales</taxon>
        <taxon>Alteromonadaceae</taxon>
        <taxon>Alteromonas/Salinimonas group</taxon>
        <taxon>Alteromonas</taxon>
    </lineage>
</organism>